<name>A0ABR4A2W0_9LECA</name>
<comment type="caution">
    <text evidence="2">The sequence shown here is derived from an EMBL/GenBank/DDBJ whole genome shotgun (WGS) entry which is preliminary data.</text>
</comment>
<evidence type="ECO:0000256" key="1">
    <source>
        <dbReference type="SAM" id="Phobius"/>
    </source>
</evidence>
<feature type="transmembrane region" description="Helical" evidence="1">
    <location>
        <begin position="40"/>
        <end position="60"/>
    </location>
</feature>
<keyword evidence="1" id="KW-0812">Transmembrane</keyword>
<keyword evidence="3" id="KW-1185">Reference proteome</keyword>
<reference evidence="2 3" key="1">
    <citation type="submission" date="2024-09" db="EMBL/GenBank/DDBJ databases">
        <title>Rethinking Asexuality: The Enigmatic Case of Functional Sexual Genes in Lepraria (Stereocaulaceae).</title>
        <authorList>
            <person name="Doellman M."/>
            <person name="Sun Y."/>
            <person name="Barcenas-Pena A."/>
            <person name="Lumbsch H.T."/>
            <person name="Grewe F."/>
        </authorList>
    </citation>
    <scope>NUCLEOTIDE SEQUENCE [LARGE SCALE GENOMIC DNA]</scope>
    <source>
        <strain evidence="2 3">Mercado 3170</strain>
    </source>
</reference>
<keyword evidence="1" id="KW-0472">Membrane</keyword>
<protein>
    <submittedName>
        <fullName evidence="2">Uncharacterized protein</fullName>
    </submittedName>
</protein>
<accession>A0ABR4A2W0</accession>
<dbReference type="Proteomes" id="UP001590950">
    <property type="component" value="Unassembled WGS sequence"/>
</dbReference>
<organism evidence="2 3">
    <name type="scientific">Stereocaulon virgatum</name>
    <dbReference type="NCBI Taxonomy" id="373712"/>
    <lineage>
        <taxon>Eukaryota</taxon>
        <taxon>Fungi</taxon>
        <taxon>Dikarya</taxon>
        <taxon>Ascomycota</taxon>
        <taxon>Pezizomycotina</taxon>
        <taxon>Lecanoromycetes</taxon>
        <taxon>OSLEUM clade</taxon>
        <taxon>Lecanoromycetidae</taxon>
        <taxon>Lecanorales</taxon>
        <taxon>Lecanorineae</taxon>
        <taxon>Stereocaulaceae</taxon>
        <taxon>Stereocaulon</taxon>
    </lineage>
</organism>
<proteinExistence type="predicted"/>
<dbReference type="EMBL" id="JBEFKJ010000027">
    <property type="protein sequence ID" value="KAL2039094.1"/>
    <property type="molecule type" value="Genomic_DNA"/>
</dbReference>
<sequence>MATLSCPNMHTEIEGLTGGLESGPWRVYGLFNFLPDMMGSWYICLTGCHHIDFGVLYIIFIDIHERNFIVSSSKSSHLTVAKRPIRFDIAFTPRPEFYAEHRPPTVHG</sequence>
<gene>
    <name evidence="2" type="ORF">N7G274_008143</name>
</gene>
<evidence type="ECO:0000313" key="2">
    <source>
        <dbReference type="EMBL" id="KAL2039094.1"/>
    </source>
</evidence>
<evidence type="ECO:0000313" key="3">
    <source>
        <dbReference type="Proteomes" id="UP001590950"/>
    </source>
</evidence>
<keyword evidence="1" id="KW-1133">Transmembrane helix</keyword>